<dbReference type="Pfam" id="PF11701">
    <property type="entry name" value="UNC45-central"/>
    <property type="match status" value="1"/>
</dbReference>
<dbReference type="OrthoDB" id="199930at2759"/>
<dbReference type="PANTHER" id="PTHR45994">
    <property type="entry name" value="FI21225P1"/>
    <property type="match status" value="1"/>
</dbReference>
<evidence type="ECO:0000259" key="3">
    <source>
        <dbReference type="Pfam" id="PF11701"/>
    </source>
</evidence>
<feature type="domain" description="UNC-45/Cro1/She4 central" evidence="3">
    <location>
        <begin position="359"/>
        <end position="527"/>
    </location>
</feature>
<evidence type="ECO:0000256" key="1">
    <source>
        <dbReference type="ARBA" id="ARBA00004496"/>
    </source>
</evidence>
<reference evidence="4" key="1">
    <citation type="submission" date="2011-04" db="EMBL/GenBank/DDBJ databases">
        <title>Evolution of plant cell wall degrading machinery underlies the functional diversity of forest fungi.</title>
        <authorList>
            <consortium name="US DOE Joint Genome Institute (JGI-PGF)"/>
            <person name="Eastwood D.C."/>
            <person name="Floudas D."/>
            <person name="Binder M."/>
            <person name="Majcherczyk A."/>
            <person name="Schneider P."/>
            <person name="Aerts A."/>
            <person name="Asiegbu F.O."/>
            <person name="Baker S.E."/>
            <person name="Barry K."/>
            <person name="Bendiksby M."/>
            <person name="Blumentritt M."/>
            <person name="Coutinho P.M."/>
            <person name="Cullen D."/>
            <person name="Cullen D."/>
            <person name="Gathman A."/>
            <person name="Goodell B."/>
            <person name="Henrissat B."/>
            <person name="Ihrmark K."/>
            <person name="Kauserud H."/>
            <person name="Kohler A."/>
            <person name="LaButti K."/>
            <person name="Lapidus A."/>
            <person name="Lavin J.L."/>
            <person name="Lee Y.-H."/>
            <person name="Lindquist E."/>
            <person name="Lilly W."/>
            <person name="Lucas S."/>
            <person name="Morin E."/>
            <person name="Murat C."/>
            <person name="Oguiza J.A."/>
            <person name="Park J."/>
            <person name="Pisabarro A.G."/>
            <person name="Riley R."/>
            <person name="Rosling A."/>
            <person name="Salamov A."/>
            <person name="Schmidt O."/>
            <person name="Schmutz J."/>
            <person name="Skrede I."/>
            <person name="Stenlid J."/>
            <person name="Wiebenga A."/>
            <person name="Xie X."/>
            <person name="Kues U."/>
            <person name="Hibbett D.S."/>
            <person name="Hoffmeister D."/>
            <person name="Hogberg N."/>
            <person name="Martin F."/>
            <person name="Grigoriev I.V."/>
            <person name="Watkinson S.C."/>
        </authorList>
    </citation>
    <scope>NUCLEOTIDE SEQUENCE</scope>
    <source>
        <strain evidence="4">S7.9</strain>
    </source>
</reference>
<accession>F8NNK6</accession>
<dbReference type="EMBL" id="GL945431">
    <property type="protein sequence ID" value="EGO27048.1"/>
    <property type="molecule type" value="Genomic_DNA"/>
</dbReference>
<dbReference type="PANTHER" id="PTHR45994:SF1">
    <property type="entry name" value="FI21225P1"/>
    <property type="match status" value="1"/>
</dbReference>
<evidence type="ECO:0000313" key="4">
    <source>
        <dbReference type="EMBL" id="EGO27048.1"/>
    </source>
</evidence>
<dbReference type="RefSeq" id="XP_007315139.1">
    <property type="nucleotide sequence ID" value="XM_007315077.1"/>
</dbReference>
<dbReference type="Proteomes" id="UP000008064">
    <property type="component" value="Unassembled WGS sequence"/>
</dbReference>
<evidence type="ECO:0000256" key="2">
    <source>
        <dbReference type="ARBA" id="ARBA00022490"/>
    </source>
</evidence>
<sequence length="1023" mass="110719">MSRNMSSKEHDAMKLLAKVADAFDNPLAKEFYKTIRLNSIATHQPQTNRSEPNKFVHPARLRLRDSLIDFSHAFDELDIMNLTDVSFLSQWTSTSEISVCFPRNLGIDEQGDVSEDDLDEEYTSSEELMKALSTGSPLDRLIQLARVELKQSGWFERSDKWLILDSGLSGPVTPVSKSLSTPPTPFKSMVFLPTPRSSSGSYLMPVSAFGSTIPNCKYDEPGVFDGDFLDVSSLLYDKPLPSIQEPARKPFGRVKKFVKKVIASSGANTAVATAKIRHSMLLRTPPGPTAASQSSGSWTAAGWTTLSSQHSQTHSPTPSPSFILMDPTTASNAPDPILNSVLEKSRTAAAFDSVLPDELSYLVTAFSPSQTPALRSKAYLVLAAFCQGVRTSSSENAGKNQEGSHDLATKSLTEVFHPHIVAYFTKYQESDILDVVSFLTALFQVDWQSASSLFQMEGFVDFVTDALDLCSSPQVFLEVAHLLGQASGYKPCRAVIPSELTQWLESKSRQTKDSALRAAASVSLVKMSHGSAADTAAVSTGTTNVSQLAANDEELAKTLKGMVISGISSSSQNDTIEGLAYLSVNPVVKESLAYDSVFLTKLFSLFPRRQPSSDSTSLYGILVIISNLCAYKPQLSEEQAQMEKLKRMTKPGEKSAKVGAHDALEDDARVKARAKSLVAQGALGVLAIASRMESQGVRVTAGKAYLSLAQDQENRGKIMQSGGAKALISLIRHSLASSHSSQPNASSLDVNDLNAIQALAKLAITASPFQVFGPNEGAIYDAVRPFCQLLLHDSSTLLQQFEVMMALTNISSYTAECAARVGKADGLLNKVEAFILSDHTLVRRAAVELICNLIAGSEEVFEKYGGKQSKAAQSKLQLLVAMSDVEDMPTRLAASGALATVTSAPSACHALFELQMDRHRVFPILARLIDPSLILENESDEESDEEIESESSPGLVHRGMICIRNVLLNSKDSFSREMIVSESETAALKLVVAKILKGEVGPPDTTITKVAIEVLQFLTVNNK</sequence>
<dbReference type="InterPro" id="IPR011989">
    <property type="entry name" value="ARM-like"/>
</dbReference>
<gene>
    <name evidence="4" type="ORF">SERLADRAFT_413610</name>
</gene>
<protein>
    <recommendedName>
        <fullName evidence="3">UNC-45/Cro1/She4 central domain-containing protein</fullName>
    </recommendedName>
</protein>
<proteinExistence type="predicted"/>
<organism>
    <name type="scientific">Serpula lacrymans var. lacrymans (strain S7.9)</name>
    <name type="common">Dry rot fungus</name>
    <dbReference type="NCBI Taxonomy" id="578457"/>
    <lineage>
        <taxon>Eukaryota</taxon>
        <taxon>Fungi</taxon>
        <taxon>Dikarya</taxon>
        <taxon>Basidiomycota</taxon>
        <taxon>Agaricomycotina</taxon>
        <taxon>Agaricomycetes</taxon>
        <taxon>Agaricomycetidae</taxon>
        <taxon>Boletales</taxon>
        <taxon>Coniophorineae</taxon>
        <taxon>Serpulaceae</taxon>
        <taxon>Serpula</taxon>
    </lineage>
</organism>
<dbReference type="Gene3D" id="1.25.10.10">
    <property type="entry name" value="Leucine-rich Repeat Variant"/>
    <property type="match status" value="1"/>
</dbReference>
<dbReference type="KEGG" id="sla:SERLADRAFT_413610"/>
<dbReference type="AlphaFoldDB" id="F8NNK6"/>
<dbReference type="GeneID" id="18813189"/>
<name>F8NNK6_SERL9</name>
<dbReference type="InterPro" id="IPR016024">
    <property type="entry name" value="ARM-type_fold"/>
</dbReference>
<dbReference type="HOGENOM" id="CLU_295628_0_0_1"/>
<dbReference type="GO" id="GO:0051879">
    <property type="term" value="F:Hsp90 protein binding"/>
    <property type="evidence" value="ECO:0007669"/>
    <property type="project" value="TreeGrafter"/>
</dbReference>
<keyword evidence="2" id="KW-0963">Cytoplasm</keyword>
<dbReference type="GO" id="GO:0005737">
    <property type="term" value="C:cytoplasm"/>
    <property type="evidence" value="ECO:0007669"/>
    <property type="project" value="UniProtKB-SubCell"/>
</dbReference>
<dbReference type="SUPFAM" id="SSF48371">
    <property type="entry name" value="ARM repeat"/>
    <property type="match status" value="1"/>
</dbReference>
<comment type="subcellular location">
    <subcellularLocation>
        <location evidence="1">Cytoplasm</location>
    </subcellularLocation>
</comment>
<dbReference type="InterPro" id="IPR024660">
    <property type="entry name" value="UCS_central_dom"/>
</dbReference>